<comment type="caution">
    <text evidence="9">The sequence shown here is derived from an EMBL/GenBank/DDBJ whole genome shotgun (WGS) entry which is preliminary data.</text>
</comment>
<organism evidence="9 10">
    <name type="scientific">Liquidambar formosana</name>
    <name type="common">Formosan gum</name>
    <dbReference type="NCBI Taxonomy" id="63359"/>
    <lineage>
        <taxon>Eukaryota</taxon>
        <taxon>Viridiplantae</taxon>
        <taxon>Streptophyta</taxon>
        <taxon>Embryophyta</taxon>
        <taxon>Tracheophyta</taxon>
        <taxon>Spermatophyta</taxon>
        <taxon>Magnoliopsida</taxon>
        <taxon>eudicotyledons</taxon>
        <taxon>Gunneridae</taxon>
        <taxon>Pentapetalae</taxon>
        <taxon>Saxifragales</taxon>
        <taxon>Altingiaceae</taxon>
        <taxon>Liquidambar</taxon>
    </lineage>
</organism>
<evidence type="ECO:0000313" key="9">
    <source>
        <dbReference type="EMBL" id="KAK9291705.1"/>
    </source>
</evidence>
<reference evidence="9 10" key="1">
    <citation type="journal article" date="2024" name="Plant J.">
        <title>Genome sequences and population genomics reveal climatic adaptation and genomic divergence between two closely related sweetgum species.</title>
        <authorList>
            <person name="Xu W.Q."/>
            <person name="Ren C.Q."/>
            <person name="Zhang X.Y."/>
            <person name="Comes H.P."/>
            <person name="Liu X.H."/>
            <person name="Li Y.G."/>
            <person name="Kettle C.J."/>
            <person name="Jalonen R."/>
            <person name="Gaisberger H."/>
            <person name="Ma Y.Z."/>
            <person name="Qiu Y.X."/>
        </authorList>
    </citation>
    <scope>NUCLEOTIDE SEQUENCE [LARGE SCALE GENOMIC DNA]</scope>
    <source>
        <strain evidence="9">Hangzhou</strain>
    </source>
</reference>
<protein>
    <recommendedName>
        <fullName evidence="11">PIN-like protein</fullName>
    </recommendedName>
</protein>
<evidence type="ECO:0000256" key="3">
    <source>
        <dbReference type="ARBA" id="ARBA00022448"/>
    </source>
</evidence>
<dbReference type="GO" id="GO:0009926">
    <property type="term" value="P:auxin polar transport"/>
    <property type="evidence" value="ECO:0007669"/>
    <property type="project" value="TreeGrafter"/>
</dbReference>
<name>A0AAP0S669_LIQFO</name>
<evidence type="ECO:0008006" key="11">
    <source>
        <dbReference type="Google" id="ProtNLM"/>
    </source>
</evidence>
<gene>
    <name evidence="9" type="ORF">L1049_019654</name>
</gene>
<comment type="similarity">
    <text evidence="2">Belongs to the auxin efflux carrier (TC 2.A.69.1) family.</text>
</comment>
<keyword evidence="5 8" id="KW-1133">Transmembrane helix</keyword>
<dbReference type="GO" id="GO:0005886">
    <property type="term" value="C:plasma membrane"/>
    <property type="evidence" value="ECO:0007669"/>
    <property type="project" value="TreeGrafter"/>
</dbReference>
<dbReference type="GO" id="GO:0009734">
    <property type="term" value="P:auxin-activated signaling pathway"/>
    <property type="evidence" value="ECO:0007669"/>
    <property type="project" value="UniProtKB-KW"/>
</dbReference>
<dbReference type="Pfam" id="PF03547">
    <property type="entry name" value="Mem_trans"/>
    <property type="match status" value="1"/>
</dbReference>
<dbReference type="PANTHER" id="PTHR31752">
    <property type="entry name" value="AUXIN EFFLUX CARRIER COMPONENT 1B-RELATED"/>
    <property type="match status" value="1"/>
</dbReference>
<dbReference type="InterPro" id="IPR004776">
    <property type="entry name" value="Mem_transp_PIN-like"/>
</dbReference>
<evidence type="ECO:0000256" key="6">
    <source>
        <dbReference type="ARBA" id="ARBA00023136"/>
    </source>
</evidence>
<proteinExistence type="inferred from homology"/>
<feature type="transmembrane region" description="Helical" evidence="8">
    <location>
        <begin position="42"/>
        <end position="62"/>
    </location>
</feature>
<keyword evidence="7" id="KW-0927">Auxin signaling pathway</keyword>
<feature type="transmembrane region" description="Helical" evidence="8">
    <location>
        <begin position="74"/>
        <end position="97"/>
    </location>
</feature>
<evidence type="ECO:0000256" key="5">
    <source>
        <dbReference type="ARBA" id="ARBA00022989"/>
    </source>
</evidence>
<accession>A0AAP0S669</accession>
<evidence type="ECO:0000256" key="8">
    <source>
        <dbReference type="SAM" id="Phobius"/>
    </source>
</evidence>
<evidence type="ECO:0000256" key="4">
    <source>
        <dbReference type="ARBA" id="ARBA00022692"/>
    </source>
</evidence>
<sequence length="136" mass="14638">MKVVCLKLAMNPNSYACVIGIIWAFIANRWHFKMPSIVEDSILIMSRAGTGTSMFSMGLFMASQKKMIACGTNLTMFGMVLRFVAGPLAMAIGAVAVGLRGDVLRVAIIQAALPQSITSFIYAKEYGLHAEVLSTA</sequence>
<dbReference type="InterPro" id="IPR051107">
    <property type="entry name" value="Auxin_Efflux_Carrier"/>
</dbReference>
<evidence type="ECO:0000256" key="7">
    <source>
        <dbReference type="ARBA" id="ARBA00023294"/>
    </source>
</evidence>
<dbReference type="EMBL" id="JBBPBK010000001">
    <property type="protein sequence ID" value="KAK9291705.1"/>
    <property type="molecule type" value="Genomic_DNA"/>
</dbReference>
<comment type="subcellular location">
    <subcellularLocation>
        <location evidence="1">Membrane</location>
        <topology evidence="1">Multi-pass membrane protein</topology>
    </subcellularLocation>
</comment>
<dbReference type="GO" id="GO:0005783">
    <property type="term" value="C:endoplasmic reticulum"/>
    <property type="evidence" value="ECO:0007669"/>
    <property type="project" value="TreeGrafter"/>
</dbReference>
<keyword evidence="4 8" id="KW-0812">Transmembrane</keyword>
<keyword evidence="6 8" id="KW-0472">Membrane</keyword>
<evidence type="ECO:0000256" key="2">
    <source>
        <dbReference type="ARBA" id="ARBA00009177"/>
    </source>
</evidence>
<keyword evidence="3" id="KW-0813">Transport</keyword>
<dbReference type="AlphaFoldDB" id="A0AAP0S669"/>
<feature type="transmembrane region" description="Helical" evidence="8">
    <location>
        <begin position="12"/>
        <end position="30"/>
    </location>
</feature>
<evidence type="ECO:0000256" key="1">
    <source>
        <dbReference type="ARBA" id="ARBA00004141"/>
    </source>
</evidence>
<evidence type="ECO:0000313" key="10">
    <source>
        <dbReference type="Proteomes" id="UP001415857"/>
    </source>
</evidence>
<dbReference type="Proteomes" id="UP001415857">
    <property type="component" value="Unassembled WGS sequence"/>
</dbReference>
<dbReference type="PANTHER" id="PTHR31752:SF2">
    <property type="entry name" value="AUXIN EFFLUX CARRIER COMPONENT 5"/>
    <property type="match status" value="1"/>
</dbReference>
<keyword evidence="10" id="KW-1185">Reference proteome</keyword>
<dbReference type="GO" id="GO:0010329">
    <property type="term" value="F:auxin efflux transmembrane transporter activity"/>
    <property type="evidence" value="ECO:0007669"/>
    <property type="project" value="TreeGrafter"/>
</dbReference>